<dbReference type="InterPro" id="IPR001482">
    <property type="entry name" value="T2SS/T4SS_dom"/>
</dbReference>
<evidence type="ECO:0000313" key="5">
    <source>
        <dbReference type="EMBL" id="MFC1851789.1"/>
    </source>
</evidence>
<dbReference type="Proteomes" id="UP001594351">
    <property type="component" value="Unassembled WGS sequence"/>
</dbReference>
<evidence type="ECO:0000259" key="4">
    <source>
        <dbReference type="PROSITE" id="PS00662"/>
    </source>
</evidence>
<dbReference type="Gene3D" id="3.30.450.90">
    <property type="match status" value="1"/>
</dbReference>
<accession>A0ABV6Z016</accession>
<keyword evidence="6" id="KW-1185">Reference proteome</keyword>
<dbReference type="Gene3D" id="3.30.300.160">
    <property type="entry name" value="Type II secretion system, protein E, N-terminal domain"/>
    <property type="match status" value="1"/>
</dbReference>
<gene>
    <name evidence="5" type="ORF">ACFL27_16480</name>
</gene>
<comment type="caution">
    <text evidence="5">The sequence shown here is derived from an EMBL/GenBank/DDBJ whole genome shotgun (WGS) entry which is preliminary data.</text>
</comment>
<dbReference type="PANTHER" id="PTHR30258:SF13">
    <property type="entry name" value="SECRETION PATHWAY ATPASE-RELATED"/>
    <property type="match status" value="1"/>
</dbReference>
<dbReference type="PROSITE" id="PS00662">
    <property type="entry name" value="T2SP_E"/>
    <property type="match status" value="1"/>
</dbReference>
<dbReference type="InterPro" id="IPR003593">
    <property type="entry name" value="AAA+_ATPase"/>
</dbReference>
<dbReference type="InterPro" id="IPR027417">
    <property type="entry name" value="P-loop_NTPase"/>
</dbReference>
<organism evidence="5 6">
    <name type="scientific">candidate division CSSED10-310 bacterium</name>
    <dbReference type="NCBI Taxonomy" id="2855610"/>
    <lineage>
        <taxon>Bacteria</taxon>
        <taxon>Bacteria division CSSED10-310</taxon>
    </lineage>
</organism>
<dbReference type="Gene3D" id="3.40.50.300">
    <property type="entry name" value="P-loop containing nucleotide triphosphate hydrolases"/>
    <property type="match status" value="1"/>
</dbReference>
<dbReference type="Pfam" id="PF00437">
    <property type="entry name" value="T2SSE"/>
    <property type="match status" value="1"/>
</dbReference>
<feature type="domain" description="Bacterial type II secretion system protein E" evidence="4">
    <location>
        <begin position="396"/>
        <end position="410"/>
    </location>
</feature>
<sequence length="578" mass="65709">MIPIIRSEELVDLLRKKRIINVAQEMEIKRFLSQNAKIEELLVRSGFINEIDLMQIIAQHKKILYHKIDLLELDSTVVTQHLPGRFCQKHSLVVTEKENTTLTICIGNPFTEIPIEDIRNMTGLDIQMRLSTKTDVLNTINYFYGLKESLSAAEAEITRTSIDTGNLEQLYTLEEATELEPTAQPIIRAVNHLFYSAFDQRASDIHIEPKRTKSTVRFRIDGVLHDVLQIQESKKSLERKVRKLHSAIISRIKMMAYLDIAEKRRPQDGRIKIIYRGREIEIRVSTLPVAFGEKIVLRVQDSQVLLQNLENLGFDKTDLGTFYSIIKRPFGIILVTGPTGSGKTTTLYSALRYLSSPEINITTIEDPIELIHEAFNQIGVKPNIGINFASSLRTILRQDPDVIMVGEIRDNETARNAIQAALTGHLVFSSLHTNDASSAITRLMDMEIEPYLIASTLIGVIAQRLVRKICRYCIETYHPTEDELSPLQLPFSTTKNLTLKRGKGCIECRDTGYLGREAIFEIMPITEKMTKLVTDRVDSLSLSRVAREQGMVTLREAALRKMIQCVTTPQEVIRCIYS</sequence>
<keyword evidence="3" id="KW-0067">ATP-binding</keyword>
<name>A0ABV6Z016_UNCC1</name>
<evidence type="ECO:0000256" key="3">
    <source>
        <dbReference type="ARBA" id="ARBA00022840"/>
    </source>
</evidence>
<reference evidence="5 6" key="1">
    <citation type="submission" date="2024-09" db="EMBL/GenBank/DDBJ databases">
        <title>Laminarin stimulates single cell rates of sulfate reduction while oxygen inhibits transcriptomic activity in coastal marine sediment.</title>
        <authorList>
            <person name="Lindsay M."/>
            <person name="Orcutt B."/>
            <person name="Emerson D."/>
            <person name="Stepanauskas R."/>
            <person name="D'Angelo T."/>
        </authorList>
    </citation>
    <scope>NUCLEOTIDE SEQUENCE [LARGE SCALE GENOMIC DNA]</scope>
    <source>
        <strain evidence="5">SAG AM-311-K15</strain>
    </source>
</reference>
<evidence type="ECO:0000256" key="1">
    <source>
        <dbReference type="ARBA" id="ARBA00006611"/>
    </source>
</evidence>
<dbReference type="InterPro" id="IPR007831">
    <property type="entry name" value="T2SS_GspE_N"/>
</dbReference>
<proteinExistence type="inferred from homology"/>
<comment type="similarity">
    <text evidence="1">Belongs to the GSP E family.</text>
</comment>
<keyword evidence="2" id="KW-0547">Nucleotide-binding</keyword>
<dbReference type="EMBL" id="JBHPBY010000225">
    <property type="protein sequence ID" value="MFC1851789.1"/>
    <property type="molecule type" value="Genomic_DNA"/>
</dbReference>
<dbReference type="Pfam" id="PF05157">
    <property type="entry name" value="MshEN"/>
    <property type="match status" value="1"/>
</dbReference>
<dbReference type="SUPFAM" id="SSF160246">
    <property type="entry name" value="EspE N-terminal domain-like"/>
    <property type="match status" value="1"/>
</dbReference>
<dbReference type="CDD" id="cd01129">
    <property type="entry name" value="PulE-GspE-like"/>
    <property type="match status" value="1"/>
</dbReference>
<dbReference type="SUPFAM" id="SSF52540">
    <property type="entry name" value="P-loop containing nucleoside triphosphate hydrolases"/>
    <property type="match status" value="1"/>
</dbReference>
<dbReference type="PANTHER" id="PTHR30258">
    <property type="entry name" value="TYPE II SECRETION SYSTEM PROTEIN GSPE-RELATED"/>
    <property type="match status" value="1"/>
</dbReference>
<dbReference type="SMART" id="SM00382">
    <property type="entry name" value="AAA"/>
    <property type="match status" value="1"/>
</dbReference>
<evidence type="ECO:0000256" key="2">
    <source>
        <dbReference type="ARBA" id="ARBA00022741"/>
    </source>
</evidence>
<evidence type="ECO:0000313" key="6">
    <source>
        <dbReference type="Proteomes" id="UP001594351"/>
    </source>
</evidence>
<protein>
    <submittedName>
        <fullName evidence="5">GspE/PulE family protein</fullName>
    </submittedName>
</protein>
<dbReference type="InterPro" id="IPR037257">
    <property type="entry name" value="T2SS_E_N_sf"/>
</dbReference>